<protein>
    <submittedName>
        <fullName evidence="4">Aspartic acid proteinase inhibitor</fullName>
    </submittedName>
</protein>
<keyword evidence="1" id="KW-0646">Protease inhibitor</keyword>
<evidence type="ECO:0000259" key="3">
    <source>
        <dbReference type="Pfam" id="PF16845"/>
    </source>
</evidence>
<dbReference type="MEROPS" id="I55.001"/>
<dbReference type="Gene3D" id="3.10.450.10">
    <property type="match status" value="1"/>
</dbReference>
<organism evidence="4">
    <name type="scientific">Cucurbita maxima</name>
    <name type="common">Pumpkin</name>
    <name type="synonym">Winter squash</name>
    <dbReference type="NCBI Taxonomy" id="3661"/>
    <lineage>
        <taxon>Eukaryota</taxon>
        <taxon>Viridiplantae</taxon>
        <taxon>Streptophyta</taxon>
        <taxon>Embryophyta</taxon>
        <taxon>Tracheophyta</taxon>
        <taxon>Spermatophyta</taxon>
        <taxon>Magnoliopsida</taxon>
        <taxon>eudicotyledons</taxon>
        <taxon>Gunneridae</taxon>
        <taxon>Pentapetalae</taxon>
        <taxon>rosids</taxon>
        <taxon>fabids</taxon>
        <taxon>Cucurbitales</taxon>
        <taxon>Cucurbitaceae</taxon>
        <taxon>Cucurbiteae</taxon>
        <taxon>Cucurbita</taxon>
    </lineage>
</organism>
<sequence length="103" mass="11423">MVDFPHMGPGPAIGEVIGISVNDRPRVKEIAEFALKQHAEQNLILAGVDAGQIIKGIPHWDNYYNLILSAKHSPHEFSKFYNVVVLEKASDNSLKLVAFVPLF</sequence>
<dbReference type="AlphaFoldDB" id="Q2PZK2"/>
<dbReference type="GO" id="GO:0004869">
    <property type="term" value="F:cysteine-type endopeptidase inhibitor activity"/>
    <property type="evidence" value="ECO:0007669"/>
    <property type="project" value="UniProtKB-KW"/>
</dbReference>
<dbReference type="InterPro" id="IPR046350">
    <property type="entry name" value="Cystatin_sf"/>
</dbReference>
<reference evidence="4" key="1">
    <citation type="journal article" date="2006" name="J. Mol. Evol.">
        <title>The squash aspartic proteinase inhibitor SQAPI is widely present in the cucurbitales, comprises a small multigene family, and is a member of the phytocystatin family.</title>
        <authorList>
            <person name="Christeller J.T."/>
            <person name="Farley P.C."/>
            <person name="Marshall R.K."/>
            <person name="Anandan A."/>
            <person name="Wright M.M."/>
            <person name="Newcomb R.D."/>
            <person name="Laing W.A."/>
        </authorList>
    </citation>
    <scope>NUCLEOTIDE SEQUENCE</scope>
</reference>
<dbReference type="InterPro" id="IPR000010">
    <property type="entry name" value="Cystatin_dom"/>
</dbReference>
<dbReference type="EMBL" id="DQ287856">
    <property type="protein sequence ID" value="ABC00777.1"/>
    <property type="molecule type" value="Genomic_DNA"/>
</dbReference>
<dbReference type="SUPFAM" id="SSF54403">
    <property type="entry name" value="Cystatin/monellin"/>
    <property type="match status" value="1"/>
</dbReference>
<accession>Q2PZK2</accession>
<feature type="domain" description="Cystatin" evidence="3">
    <location>
        <begin position="24"/>
        <end position="100"/>
    </location>
</feature>
<feature type="non-terminal residue" evidence="4">
    <location>
        <position position="103"/>
    </location>
</feature>
<name>Q2PZK2_CUCMA</name>
<evidence type="ECO:0000313" key="4">
    <source>
        <dbReference type="EMBL" id="ABC00777.1"/>
    </source>
</evidence>
<dbReference type="Pfam" id="PF16845">
    <property type="entry name" value="SQAPI"/>
    <property type="match status" value="1"/>
</dbReference>
<proteinExistence type="predicted"/>
<keyword evidence="2" id="KW-0789">Thiol protease inhibitor</keyword>
<evidence type="ECO:0000256" key="2">
    <source>
        <dbReference type="ARBA" id="ARBA00022704"/>
    </source>
</evidence>
<evidence type="ECO:0000256" key="1">
    <source>
        <dbReference type="ARBA" id="ARBA00022690"/>
    </source>
</evidence>